<keyword evidence="2 5" id="KW-0690">Ribosome biogenesis</keyword>
<dbReference type="CDD" id="cd16964">
    <property type="entry name" value="YqgF"/>
    <property type="match status" value="1"/>
</dbReference>
<comment type="function">
    <text evidence="5">Could be a nuclease involved in processing of the 5'-end of pre-16S rRNA.</text>
</comment>
<dbReference type="PANTHER" id="PTHR33317:SF4">
    <property type="entry name" value="POLYNUCLEOTIDYL TRANSFERASE, RIBONUCLEASE H-LIKE SUPERFAMILY PROTEIN"/>
    <property type="match status" value="1"/>
</dbReference>
<dbReference type="HAMAP" id="MF_00651">
    <property type="entry name" value="Nuclease_YqgF"/>
    <property type="match status" value="1"/>
</dbReference>
<keyword evidence="1 5" id="KW-0963">Cytoplasm</keyword>
<dbReference type="SUPFAM" id="SSF53098">
    <property type="entry name" value="Ribonuclease H-like"/>
    <property type="match status" value="1"/>
</dbReference>
<dbReference type="InterPro" id="IPR005227">
    <property type="entry name" value="YqgF"/>
</dbReference>
<name>A0A1G2G3Z8_9BACT</name>
<dbReference type="EMBL" id="MHNL01000011">
    <property type="protein sequence ID" value="OGZ44973.1"/>
    <property type="molecule type" value="Genomic_DNA"/>
</dbReference>
<feature type="domain" description="YqgF/RNase H-like" evidence="6">
    <location>
        <begin position="29"/>
        <end position="128"/>
    </location>
</feature>
<evidence type="ECO:0000259" key="6">
    <source>
        <dbReference type="SMART" id="SM00732"/>
    </source>
</evidence>
<evidence type="ECO:0000313" key="7">
    <source>
        <dbReference type="EMBL" id="OGZ44973.1"/>
    </source>
</evidence>
<protein>
    <recommendedName>
        <fullName evidence="5">Putative pre-16S rRNA nuclease</fullName>
        <ecNumber evidence="5">3.1.-.-</ecNumber>
    </recommendedName>
</protein>
<organism evidence="7 8">
    <name type="scientific">Candidatus Ryanbacteria bacterium RIFCSPHIGHO2_01_FULL_48_27</name>
    <dbReference type="NCBI Taxonomy" id="1802115"/>
    <lineage>
        <taxon>Bacteria</taxon>
        <taxon>Candidatus Ryaniibacteriota</taxon>
    </lineage>
</organism>
<comment type="subcellular location">
    <subcellularLocation>
        <location evidence="5">Cytoplasm</location>
    </subcellularLocation>
</comment>
<accession>A0A1G2G3Z8</accession>
<comment type="similarity">
    <text evidence="5">Belongs to the YqgF HJR family.</text>
</comment>
<evidence type="ECO:0000256" key="2">
    <source>
        <dbReference type="ARBA" id="ARBA00022517"/>
    </source>
</evidence>
<dbReference type="NCBIfam" id="TIGR00250">
    <property type="entry name" value="RNAse_H_YqgF"/>
    <property type="match status" value="1"/>
</dbReference>
<dbReference type="InterPro" id="IPR006641">
    <property type="entry name" value="YqgF/RNaseH-like_dom"/>
</dbReference>
<evidence type="ECO:0000313" key="8">
    <source>
        <dbReference type="Proteomes" id="UP000177785"/>
    </source>
</evidence>
<sequence length="156" mass="17532">MRFFICKKYTSGRYVVLDSLGVLHYSYLMRYLGIDYGQKRIGFAVGDEAQGIAFPREVISGDWQKVRHFMEGIIRVEQIGAIVLGLPKMLSGKSSSSTEAVEEFKAKIEKAFLLPIHMVNEVMSTKAVYKGSTKKDRIDAASAALILQSFFDSHKK</sequence>
<dbReference type="Gene3D" id="3.30.420.140">
    <property type="entry name" value="YqgF/RNase H-like domain"/>
    <property type="match status" value="1"/>
</dbReference>
<dbReference type="EC" id="3.1.-.-" evidence="5"/>
<evidence type="ECO:0000256" key="3">
    <source>
        <dbReference type="ARBA" id="ARBA00022722"/>
    </source>
</evidence>
<dbReference type="Proteomes" id="UP000177785">
    <property type="component" value="Unassembled WGS sequence"/>
</dbReference>
<keyword evidence="3 5" id="KW-0540">Nuclease</keyword>
<dbReference type="AlphaFoldDB" id="A0A1G2G3Z8"/>
<evidence type="ECO:0000256" key="5">
    <source>
        <dbReference type="HAMAP-Rule" id="MF_00651"/>
    </source>
</evidence>
<proteinExistence type="inferred from homology"/>
<comment type="caution">
    <text evidence="7">The sequence shown here is derived from an EMBL/GenBank/DDBJ whole genome shotgun (WGS) entry which is preliminary data.</text>
</comment>
<gene>
    <name evidence="7" type="ORF">A2756_03860</name>
</gene>
<dbReference type="Pfam" id="PF03652">
    <property type="entry name" value="RuvX"/>
    <property type="match status" value="1"/>
</dbReference>
<reference evidence="7 8" key="1">
    <citation type="journal article" date="2016" name="Nat. Commun.">
        <title>Thousands of microbial genomes shed light on interconnected biogeochemical processes in an aquifer system.</title>
        <authorList>
            <person name="Anantharaman K."/>
            <person name="Brown C.T."/>
            <person name="Hug L.A."/>
            <person name="Sharon I."/>
            <person name="Castelle C.J."/>
            <person name="Probst A.J."/>
            <person name="Thomas B.C."/>
            <person name="Singh A."/>
            <person name="Wilkins M.J."/>
            <person name="Karaoz U."/>
            <person name="Brodie E.L."/>
            <person name="Williams K.H."/>
            <person name="Hubbard S.S."/>
            <person name="Banfield J.F."/>
        </authorList>
    </citation>
    <scope>NUCLEOTIDE SEQUENCE [LARGE SCALE GENOMIC DNA]</scope>
</reference>
<dbReference type="GO" id="GO:0000967">
    <property type="term" value="P:rRNA 5'-end processing"/>
    <property type="evidence" value="ECO:0007669"/>
    <property type="project" value="UniProtKB-UniRule"/>
</dbReference>
<dbReference type="SMART" id="SM00732">
    <property type="entry name" value="YqgFc"/>
    <property type="match status" value="1"/>
</dbReference>
<dbReference type="PANTHER" id="PTHR33317">
    <property type="entry name" value="POLYNUCLEOTIDYL TRANSFERASE, RIBONUCLEASE H-LIKE SUPERFAMILY PROTEIN"/>
    <property type="match status" value="1"/>
</dbReference>
<dbReference type="GO" id="GO:0016788">
    <property type="term" value="F:hydrolase activity, acting on ester bonds"/>
    <property type="evidence" value="ECO:0007669"/>
    <property type="project" value="UniProtKB-UniRule"/>
</dbReference>
<dbReference type="InterPro" id="IPR012337">
    <property type="entry name" value="RNaseH-like_sf"/>
</dbReference>
<dbReference type="GO" id="GO:0004518">
    <property type="term" value="F:nuclease activity"/>
    <property type="evidence" value="ECO:0007669"/>
    <property type="project" value="UniProtKB-KW"/>
</dbReference>
<evidence type="ECO:0000256" key="1">
    <source>
        <dbReference type="ARBA" id="ARBA00022490"/>
    </source>
</evidence>
<evidence type="ECO:0000256" key="4">
    <source>
        <dbReference type="ARBA" id="ARBA00022801"/>
    </source>
</evidence>
<dbReference type="InterPro" id="IPR037027">
    <property type="entry name" value="YqgF/RNaseH-like_dom_sf"/>
</dbReference>
<dbReference type="STRING" id="1802115.A2756_03860"/>
<keyword evidence="4 5" id="KW-0378">Hydrolase</keyword>
<dbReference type="GO" id="GO:0005829">
    <property type="term" value="C:cytosol"/>
    <property type="evidence" value="ECO:0007669"/>
    <property type="project" value="TreeGrafter"/>
</dbReference>